<evidence type="ECO:0000256" key="1">
    <source>
        <dbReference type="SAM" id="Phobius"/>
    </source>
</evidence>
<evidence type="ECO:0000313" key="2">
    <source>
        <dbReference type="EMBL" id="MCC2242545.1"/>
    </source>
</evidence>
<sequence>MNIPINQDIETAYRNEFVKGFSLYEFGFAFGGIVAIAFVTFIAWWKFGISPAVGVYMGFPFAIPFFFCGFYKPYGMLLPEYLKQRRYENKTCTLTYETDDLSDDGNIFSMKSNGSLTSCMVPVKKKNDRGDTKK</sequence>
<proteinExistence type="predicted"/>
<protein>
    <submittedName>
        <fullName evidence="2">PrgI family protein</fullName>
    </submittedName>
</protein>
<feature type="transmembrane region" description="Helical" evidence="1">
    <location>
        <begin position="51"/>
        <end position="71"/>
    </location>
</feature>
<dbReference type="EMBL" id="JAJEQW010000010">
    <property type="protein sequence ID" value="MCC2242545.1"/>
    <property type="molecule type" value="Genomic_DNA"/>
</dbReference>
<keyword evidence="1" id="KW-1133">Transmembrane helix</keyword>
<accession>A0AAW4WIG3</accession>
<keyword evidence="1" id="KW-0472">Membrane</keyword>
<reference evidence="2" key="1">
    <citation type="submission" date="2021-10" db="EMBL/GenBank/DDBJ databases">
        <title>Anaerobic single-cell dispensing facilitates the cultivation of human gut bacteria.</title>
        <authorList>
            <person name="Afrizal A."/>
        </authorList>
    </citation>
    <scope>NUCLEOTIDE SEQUENCE</scope>
    <source>
        <strain evidence="2">CLA-AA-H204</strain>
    </source>
</reference>
<name>A0AAW4WIG3_9FIRM</name>
<keyword evidence="1" id="KW-0812">Transmembrane</keyword>
<gene>
    <name evidence="2" type="ORF">LKD47_09580</name>
</gene>
<comment type="caution">
    <text evidence="2">The sequence shown here is derived from an EMBL/GenBank/DDBJ whole genome shotgun (WGS) entry which is preliminary data.</text>
</comment>
<evidence type="ECO:0000313" key="3">
    <source>
        <dbReference type="Proteomes" id="UP001198893"/>
    </source>
</evidence>
<organism evidence="2 3">
    <name type="scientific">Roseburia amylophila</name>
    <dbReference type="NCBI Taxonomy" id="2981794"/>
    <lineage>
        <taxon>Bacteria</taxon>
        <taxon>Bacillati</taxon>
        <taxon>Bacillota</taxon>
        <taxon>Clostridia</taxon>
        <taxon>Lachnospirales</taxon>
        <taxon>Lachnospiraceae</taxon>
        <taxon>Roseburia</taxon>
    </lineage>
</organism>
<dbReference type="Proteomes" id="UP001198893">
    <property type="component" value="Unassembled WGS sequence"/>
</dbReference>
<feature type="transmembrane region" description="Helical" evidence="1">
    <location>
        <begin position="21"/>
        <end position="45"/>
    </location>
</feature>
<dbReference type="RefSeq" id="WP_227710298.1">
    <property type="nucleotide sequence ID" value="NZ_JAJEQW010000010.1"/>
</dbReference>
<dbReference type="AlphaFoldDB" id="A0AAW4WIG3"/>